<dbReference type="EMBL" id="LXWW01000512">
    <property type="protein sequence ID" value="OAO12760.1"/>
    <property type="molecule type" value="Genomic_DNA"/>
</dbReference>
<keyword evidence="3" id="KW-0677">Repeat</keyword>
<dbReference type="GO" id="GO:0005829">
    <property type="term" value="C:cytosol"/>
    <property type="evidence" value="ECO:0007669"/>
    <property type="project" value="TreeGrafter"/>
</dbReference>
<evidence type="ECO:0000256" key="2">
    <source>
        <dbReference type="ARBA" id="ARBA00022614"/>
    </source>
</evidence>
<dbReference type="PANTHER" id="PTHR24113">
    <property type="entry name" value="RAN GTPASE-ACTIVATING PROTEIN 1"/>
    <property type="match status" value="1"/>
</dbReference>
<gene>
    <name evidence="4" type="ORF">AV274_5549</name>
</gene>
<dbReference type="Pfam" id="PF13516">
    <property type="entry name" value="LRR_6"/>
    <property type="match status" value="2"/>
</dbReference>
<dbReference type="GO" id="GO:0005634">
    <property type="term" value="C:nucleus"/>
    <property type="evidence" value="ECO:0007669"/>
    <property type="project" value="TreeGrafter"/>
</dbReference>
<dbReference type="Proteomes" id="UP000078348">
    <property type="component" value="Unassembled WGS sequence"/>
</dbReference>
<keyword evidence="5" id="KW-1185">Reference proteome</keyword>
<protein>
    <submittedName>
        <fullName evidence="4">Uncharacterized protein</fullName>
    </submittedName>
</protein>
<evidence type="ECO:0000313" key="5">
    <source>
        <dbReference type="Proteomes" id="UP000078348"/>
    </source>
</evidence>
<accession>A0A196S6S9</accession>
<organism evidence="4 5">
    <name type="scientific">Blastocystis sp. subtype 1 (strain ATCC 50177 / NandII)</name>
    <dbReference type="NCBI Taxonomy" id="478820"/>
    <lineage>
        <taxon>Eukaryota</taxon>
        <taxon>Sar</taxon>
        <taxon>Stramenopiles</taxon>
        <taxon>Bigyra</taxon>
        <taxon>Opalozoa</taxon>
        <taxon>Opalinata</taxon>
        <taxon>Blastocystidae</taxon>
        <taxon>Blastocystis</taxon>
    </lineage>
</organism>
<dbReference type="InterPro" id="IPR027038">
    <property type="entry name" value="RanGap"/>
</dbReference>
<evidence type="ECO:0000256" key="1">
    <source>
        <dbReference type="ARBA" id="ARBA00022468"/>
    </source>
</evidence>
<dbReference type="GO" id="GO:0005096">
    <property type="term" value="F:GTPase activator activity"/>
    <property type="evidence" value="ECO:0007669"/>
    <property type="project" value="UniProtKB-KW"/>
</dbReference>
<sequence>MESLKQRLDAIPSSTLILDFSNWGLTDDDLSAIADCIPRFCNIQIVDISDNNFTYTGLNAFLTSLKEMDSIREIILSNNWLLENSLIFIKSAMIQHNITTLRMCNVQLNEKSVLRLCGLKTCSIQNLYLDDNRISNTGLQFLLTVLLYNRSIRRIHLQNNDINDLGVVFLEEFLQSNHSVEFVDIRSNPIIKRKSVLLLHSINDALPNPRVAFTLPEALSDTPTSIPLQLKPFKDACILLQLLHKTLALQHIHAPLHIPQELVFNPNLEGHQRIVNKMLASPSLIALRIDSIISYLSSVIDVSDDPVLDLLVHNLVLVDAYLNASPLLTTTISVDGVSTPFQLSSTLTTPLGTFQRSGIVKVRLIRLVECILRKASICAIHTIAMVSLHSTFISLFRQHPWNSVLHETLTHYFETLFLCNHPSLNFDAVANCGLAHFIMRELLWREGEKKGYAGHLLRIAVAIHRVYEVNGNLFFSLYQCTEEMCLNSGLQHPITRGDWLAFVKTYVIGHLDLCYFEEEEEGRYVE</sequence>
<dbReference type="GO" id="GO:0031267">
    <property type="term" value="F:small GTPase binding"/>
    <property type="evidence" value="ECO:0007669"/>
    <property type="project" value="TreeGrafter"/>
</dbReference>
<evidence type="ECO:0000313" key="4">
    <source>
        <dbReference type="EMBL" id="OAO12760.1"/>
    </source>
</evidence>
<comment type="caution">
    <text evidence="4">The sequence shown here is derived from an EMBL/GenBank/DDBJ whole genome shotgun (WGS) entry which is preliminary data.</text>
</comment>
<dbReference type="InterPro" id="IPR001611">
    <property type="entry name" value="Leu-rich_rpt"/>
</dbReference>
<dbReference type="Gene3D" id="3.80.10.10">
    <property type="entry name" value="Ribonuclease Inhibitor"/>
    <property type="match status" value="1"/>
</dbReference>
<evidence type="ECO:0000256" key="3">
    <source>
        <dbReference type="ARBA" id="ARBA00022737"/>
    </source>
</evidence>
<reference evidence="4 5" key="1">
    <citation type="submission" date="2016-05" db="EMBL/GenBank/DDBJ databases">
        <title>Nuclear genome of Blastocystis sp. subtype 1 NandII.</title>
        <authorList>
            <person name="Gentekaki E."/>
            <person name="Curtis B."/>
            <person name="Stairs C."/>
            <person name="Eme L."/>
            <person name="Herman E."/>
            <person name="Klimes V."/>
            <person name="Arias M.C."/>
            <person name="Elias M."/>
            <person name="Hilliou F."/>
            <person name="Klute M."/>
            <person name="Malik S.-B."/>
            <person name="Pightling A."/>
            <person name="Rachubinski R."/>
            <person name="Salas D."/>
            <person name="Schlacht A."/>
            <person name="Suga H."/>
            <person name="Archibald J."/>
            <person name="Ball S.G."/>
            <person name="Clark G."/>
            <person name="Dacks J."/>
            <person name="Van Der Giezen M."/>
            <person name="Tsaousis A."/>
            <person name="Roger A."/>
        </authorList>
    </citation>
    <scope>NUCLEOTIDE SEQUENCE [LARGE SCALE GENOMIC DNA]</scope>
    <source>
        <strain evidence="5">ATCC 50177 / NandII</strain>
    </source>
</reference>
<dbReference type="STRING" id="478820.A0A196S6S9"/>
<keyword evidence="2" id="KW-0433">Leucine-rich repeat</keyword>
<dbReference type="SUPFAM" id="SSF52047">
    <property type="entry name" value="RNI-like"/>
    <property type="match status" value="1"/>
</dbReference>
<dbReference type="SMART" id="SM00368">
    <property type="entry name" value="LRR_RI"/>
    <property type="match status" value="3"/>
</dbReference>
<proteinExistence type="predicted"/>
<dbReference type="InterPro" id="IPR032675">
    <property type="entry name" value="LRR_dom_sf"/>
</dbReference>
<dbReference type="PANTHER" id="PTHR24113:SF12">
    <property type="entry name" value="RAN GTPASE-ACTIVATING PROTEIN 1"/>
    <property type="match status" value="1"/>
</dbReference>
<dbReference type="AlphaFoldDB" id="A0A196S6S9"/>
<dbReference type="GO" id="GO:0048471">
    <property type="term" value="C:perinuclear region of cytoplasm"/>
    <property type="evidence" value="ECO:0007669"/>
    <property type="project" value="TreeGrafter"/>
</dbReference>
<dbReference type="OrthoDB" id="42132at2759"/>
<dbReference type="GO" id="GO:0006913">
    <property type="term" value="P:nucleocytoplasmic transport"/>
    <property type="evidence" value="ECO:0007669"/>
    <property type="project" value="TreeGrafter"/>
</dbReference>
<name>A0A196S6S9_BLAHN</name>
<keyword evidence="1" id="KW-0343">GTPase activation</keyword>